<accession>A0ABQ2P4R8</accession>
<dbReference type="EMBL" id="BMLX01000001">
    <property type="protein sequence ID" value="GGP18190.1"/>
    <property type="molecule type" value="Genomic_DNA"/>
</dbReference>
<organism evidence="2 3">
    <name type="scientific">Silvimonas iriomotensis</name>
    <dbReference type="NCBI Taxonomy" id="449662"/>
    <lineage>
        <taxon>Bacteria</taxon>
        <taxon>Pseudomonadati</taxon>
        <taxon>Pseudomonadota</taxon>
        <taxon>Betaproteobacteria</taxon>
        <taxon>Neisseriales</taxon>
        <taxon>Chitinibacteraceae</taxon>
        <taxon>Silvimonas</taxon>
    </lineage>
</organism>
<evidence type="ECO:0000313" key="3">
    <source>
        <dbReference type="Proteomes" id="UP000637267"/>
    </source>
</evidence>
<dbReference type="InterPro" id="IPR038706">
    <property type="entry name" value="Type_VI_SciN-like_sf"/>
</dbReference>
<sequence>MKPFMKPVPCLAALSLALLLGACGAVQTVKQASVSTARAIFIAQTLTLKLDLVARESINSDDKDQPMSVVVRVYQLKDGKALQDAPYDKILADDNTVLKDTLVARKELLLRPGATVSLDEPLDQTTQAVGVAVFFRKENKDNTWHVMIPRADLSDDKPVRLSVTGYTIKRDPPPKANT</sequence>
<keyword evidence="1" id="KW-0732">Signal</keyword>
<protein>
    <recommendedName>
        <fullName evidence="4">Type VI secretion system protein VasD</fullName>
    </recommendedName>
</protein>
<evidence type="ECO:0000256" key="1">
    <source>
        <dbReference type="SAM" id="SignalP"/>
    </source>
</evidence>
<dbReference type="Gene3D" id="2.60.40.4150">
    <property type="entry name" value="Type VI secretion system, lipoprotein SciN"/>
    <property type="match status" value="1"/>
</dbReference>
<dbReference type="PANTHER" id="PTHR37625">
    <property type="entry name" value="OUTER MEMBRANE LIPOPROTEIN-RELATED"/>
    <property type="match status" value="1"/>
</dbReference>
<dbReference type="PANTHER" id="PTHR37625:SF4">
    <property type="entry name" value="OUTER MEMBRANE LIPOPROTEIN"/>
    <property type="match status" value="1"/>
</dbReference>
<evidence type="ECO:0008006" key="4">
    <source>
        <dbReference type="Google" id="ProtNLM"/>
    </source>
</evidence>
<dbReference type="Pfam" id="PF12790">
    <property type="entry name" value="T6SS-SciN"/>
    <property type="match status" value="1"/>
</dbReference>
<dbReference type="Proteomes" id="UP000637267">
    <property type="component" value="Unassembled WGS sequence"/>
</dbReference>
<dbReference type="NCBIfam" id="TIGR03352">
    <property type="entry name" value="VI_chp_3"/>
    <property type="match status" value="1"/>
</dbReference>
<gene>
    <name evidence="2" type="ORF">GCM10010970_03630</name>
</gene>
<feature type="chain" id="PRO_5045315147" description="Type VI secretion system protein VasD" evidence="1">
    <location>
        <begin position="26"/>
        <end position="178"/>
    </location>
</feature>
<dbReference type="PROSITE" id="PS51257">
    <property type="entry name" value="PROKAR_LIPOPROTEIN"/>
    <property type="match status" value="1"/>
</dbReference>
<feature type="signal peptide" evidence="1">
    <location>
        <begin position="1"/>
        <end position="25"/>
    </location>
</feature>
<evidence type="ECO:0000313" key="2">
    <source>
        <dbReference type="EMBL" id="GGP18190.1"/>
    </source>
</evidence>
<name>A0ABQ2P4R8_9NEIS</name>
<comment type="caution">
    <text evidence="2">The sequence shown here is derived from an EMBL/GenBank/DDBJ whole genome shotgun (WGS) entry which is preliminary data.</text>
</comment>
<keyword evidence="3" id="KW-1185">Reference proteome</keyword>
<proteinExistence type="predicted"/>
<dbReference type="InterPro" id="IPR017734">
    <property type="entry name" value="T6SS_SciN"/>
</dbReference>
<reference evidence="3" key="1">
    <citation type="journal article" date="2019" name="Int. J. Syst. Evol. Microbiol.">
        <title>The Global Catalogue of Microorganisms (GCM) 10K type strain sequencing project: providing services to taxonomists for standard genome sequencing and annotation.</title>
        <authorList>
            <consortium name="The Broad Institute Genomics Platform"/>
            <consortium name="The Broad Institute Genome Sequencing Center for Infectious Disease"/>
            <person name="Wu L."/>
            <person name="Ma J."/>
        </authorList>
    </citation>
    <scope>NUCLEOTIDE SEQUENCE [LARGE SCALE GENOMIC DNA]</scope>
    <source>
        <strain evidence="3">CGMCC 1.8859</strain>
    </source>
</reference>